<keyword evidence="1" id="KW-0732">Signal</keyword>
<gene>
    <name evidence="2" type="ORF">N8I77_003437</name>
</gene>
<dbReference type="Proteomes" id="UP001265746">
    <property type="component" value="Unassembled WGS sequence"/>
</dbReference>
<dbReference type="EMBL" id="JAUJFL010000002">
    <property type="protein sequence ID" value="KAK2609973.1"/>
    <property type="molecule type" value="Genomic_DNA"/>
</dbReference>
<reference evidence="2" key="1">
    <citation type="submission" date="2023-06" db="EMBL/GenBank/DDBJ databases">
        <authorList>
            <person name="Noh H."/>
        </authorList>
    </citation>
    <scope>NUCLEOTIDE SEQUENCE</scope>
    <source>
        <strain evidence="2">DUCC20226</strain>
    </source>
</reference>
<organism evidence="2 3">
    <name type="scientific">Phomopsis amygdali</name>
    <name type="common">Fusicoccum amygdali</name>
    <dbReference type="NCBI Taxonomy" id="1214568"/>
    <lineage>
        <taxon>Eukaryota</taxon>
        <taxon>Fungi</taxon>
        <taxon>Dikarya</taxon>
        <taxon>Ascomycota</taxon>
        <taxon>Pezizomycotina</taxon>
        <taxon>Sordariomycetes</taxon>
        <taxon>Sordariomycetidae</taxon>
        <taxon>Diaporthales</taxon>
        <taxon>Diaporthaceae</taxon>
        <taxon>Diaporthe</taxon>
    </lineage>
</organism>
<evidence type="ECO:0000313" key="3">
    <source>
        <dbReference type="Proteomes" id="UP001265746"/>
    </source>
</evidence>
<feature type="signal peptide" evidence="1">
    <location>
        <begin position="1"/>
        <end position="22"/>
    </location>
</feature>
<protein>
    <submittedName>
        <fullName evidence="2">Uncharacterized protein</fullName>
    </submittedName>
</protein>
<name>A0AAD9SIU4_PHOAM</name>
<feature type="chain" id="PRO_5042105214" evidence="1">
    <location>
        <begin position="23"/>
        <end position="188"/>
    </location>
</feature>
<proteinExistence type="predicted"/>
<evidence type="ECO:0000256" key="1">
    <source>
        <dbReference type="SAM" id="SignalP"/>
    </source>
</evidence>
<accession>A0AAD9SIU4</accession>
<keyword evidence="3" id="KW-1185">Reference proteome</keyword>
<evidence type="ECO:0000313" key="2">
    <source>
        <dbReference type="EMBL" id="KAK2609973.1"/>
    </source>
</evidence>
<sequence length="188" mass="21343">MFMSIQSLSFLLILLLAALARGVDLLFFSNDDVCDTSRDAYVACIGITQNTCCASYKPYCETFILEQIGGDFNHYAMGGGSCFRNGSYTWAKDESGLRYCIGIPQDVTSETCSSYWEPLQGKEALEGAWDIIECREPDKMGYHDGERMREIRLPDGTFRDAIKHHQDKNYKALLAYPAWNRSTVKRRN</sequence>
<dbReference type="AlphaFoldDB" id="A0AAD9SIU4"/>
<comment type="caution">
    <text evidence="2">The sequence shown here is derived from an EMBL/GenBank/DDBJ whole genome shotgun (WGS) entry which is preliminary data.</text>
</comment>